<evidence type="ECO:0000313" key="3">
    <source>
        <dbReference type="Proteomes" id="UP000298663"/>
    </source>
</evidence>
<dbReference type="EMBL" id="AZBU02000006">
    <property type="protein sequence ID" value="TKR71868.1"/>
    <property type="molecule type" value="Genomic_DNA"/>
</dbReference>
<name>A0A4U5MQL3_STECR</name>
<dbReference type="Proteomes" id="UP000298663">
    <property type="component" value="Unassembled WGS sequence"/>
</dbReference>
<sequence>MENTAKADEAAENNVAGAAKKAAAEAAGKNATEAAKKVSAERSAAEAAHEQMHRPFAKSCFGRQLSKPVLTSTRYTLGSFGLFSVFYKALSTAEFEISLSVVSSTVSGDIRNVQRCCVEFS</sequence>
<gene>
    <name evidence="2" type="ORF">L596_019401</name>
</gene>
<proteinExistence type="predicted"/>
<dbReference type="AlphaFoldDB" id="A0A4U5MQL3"/>
<feature type="compositionally biased region" description="Basic and acidic residues" evidence="1">
    <location>
        <begin position="34"/>
        <end position="53"/>
    </location>
</feature>
<accession>A0A4U5MQL3</accession>
<evidence type="ECO:0000313" key="2">
    <source>
        <dbReference type="EMBL" id="TKR71868.1"/>
    </source>
</evidence>
<evidence type="ECO:0000256" key="1">
    <source>
        <dbReference type="SAM" id="MobiDB-lite"/>
    </source>
</evidence>
<keyword evidence="3" id="KW-1185">Reference proteome</keyword>
<reference evidence="2 3" key="2">
    <citation type="journal article" date="2019" name="G3 (Bethesda)">
        <title>Hybrid Assembly of the Genome of the Entomopathogenic Nematode Steinernema carpocapsae Identifies the X-Chromosome.</title>
        <authorList>
            <person name="Serra L."/>
            <person name="Macchietto M."/>
            <person name="Macias-Munoz A."/>
            <person name="McGill C.J."/>
            <person name="Rodriguez I.M."/>
            <person name="Rodriguez B."/>
            <person name="Murad R."/>
            <person name="Mortazavi A."/>
        </authorList>
    </citation>
    <scope>NUCLEOTIDE SEQUENCE [LARGE SCALE GENOMIC DNA]</scope>
    <source>
        <strain evidence="2 3">ALL</strain>
    </source>
</reference>
<reference evidence="2 3" key="1">
    <citation type="journal article" date="2015" name="Genome Biol.">
        <title>Comparative genomics of Steinernema reveals deeply conserved gene regulatory networks.</title>
        <authorList>
            <person name="Dillman A.R."/>
            <person name="Macchietto M."/>
            <person name="Porter C.F."/>
            <person name="Rogers A."/>
            <person name="Williams B."/>
            <person name="Antoshechkin I."/>
            <person name="Lee M.M."/>
            <person name="Goodwin Z."/>
            <person name="Lu X."/>
            <person name="Lewis E.E."/>
            <person name="Goodrich-Blair H."/>
            <person name="Stock S.P."/>
            <person name="Adams B.J."/>
            <person name="Sternberg P.W."/>
            <person name="Mortazavi A."/>
        </authorList>
    </citation>
    <scope>NUCLEOTIDE SEQUENCE [LARGE SCALE GENOMIC DNA]</scope>
    <source>
        <strain evidence="2 3">ALL</strain>
    </source>
</reference>
<organism evidence="2 3">
    <name type="scientific">Steinernema carpocapsae</name>
    <name type="common">Entomopathogenic nematode</name>
    <dbReference type="NCBI Taxonomy" id="34508"/>
    <lineage>
        <taxon>Eukaryota</taxon>
        <taxon>Metazoa</taxon>
        <taxon>Ecdysozoa</taxon>
        <taxon>Nematoda</taxon>
        <taxon>Chromadorea</taxon>
        <taxon>Rhabditida</taxon>
        <taxon>Tylenchina</taxon>
        <taxon>Panagrolaimomorpha</taxon>
        <taxon>Strongyloidoidea</taxon>
        <taxon>Steinernematidae</taxon>
        <taxon>Steinernema</taxon>
    </lineage>
</organism>
<protein>
    <submittedName>
        <fullName evidence="2">Uncharacterized protein</fullName>
    </submittedName>
</protein>
<feature type="region of interest" description="Disordered" evidence="1">
    <location>
        <begin position="33"/>
        <end position="53"/>
    </location>
</feature>
<comment type="caution">
    <text evidence="2">The sequence shown here is derived from an EMBL/GenBank/DDBJ whole genome shotgun (WGS) entry which is preliminary data.</text>
</comment>